<dbReference type="AlphaFoldDB" id="A0A1Y0IF46"/>
<reference evidence="1 2" key="1">
    <citation type="submission" date="2017-05" db="EMBL/GenBank/DDBJ databases">
        <title>Genomic insights into alkan degradation activity of Oleiphilus messinensis.</title>
        <authorList>
            <person name="Kozyavkin S.A."/>
            <person name="Slesarev A.I."/>
            <person name="Golyshin P.N."/>
            <person name="Korzhenkov A."/>
            <person name="Golyshina O.N."/>
            <person name="Toshchakov S.V."/>
        </authorList>
    </citation>
    <scope>NUCLEOTIDE SEQUENCE [LARGE SCALE GENOMIC DNA]</scope>
    <source>
        <strain evidence="1 2">ME102</strain>
    </source>
</reference>
<evidence type="ECO:0000313" key="2">
    <source>
        <dbReference type="Proteomes" id="UP000196027"/>
    </source>
</evidence>
<accession>A0A1Y0IF46</accession>
<dbReference type="Proteomes" id="UP000196027">
    <property type="component" value="Chromosome"/>
</dbReference>
<dbReference type="EMBL" id="CP021425">
    <property type="protein sequence ID" value="ARU57984.1"/>
    <property type="molecule type" value="Genomic_DNA"/>
</dbReference>
<sequence>MFQDILKGFEEYSLLKGYKVSISTDTSEMDRISFKITILDFGVTANRNSVKQDLNEYIRKVQLGEIDEDIPRVINPIDHSRIVMALKNRITFLQQNYEVEKNIKEFYEGFVKNLPVGGFSHGNPVFHISNGGNTDMDQRKYISNNSANVMQGDNHQNRVEAGNINIGSTVSEKNNQIDLLSDLIKELSRNSDNEEYQKAIRHCESIKDEMLDESQPDEGMIGKLLRKVSGILSAVEKGSELFEKAQSVFDSFGGASL</sequence>
<gene>
    <name evidence="1" type="ORF">OLMES_3965</name>
</gene>
<evidence type="ECO:0000313" key="1">
    <source>
        <dbReference type="EMBL" id="ARU57984.1"/>
    </source>
</evidence>
<protein>
    <submittedName>
        <fullName evidence="1">Uncharacterized protein</fullName>
    </submittedName>
</protein>
<dbReference type="KEGG" id="ome:OLMES_3965"/>
<name>A0A1Y0IF46_9GAMM</name>
<proteinExistence type="predicted"/>
<organism evidence="1 2">
    <name type="scientific">Oleiphilus messinensis</name>
    <dbReference type="NCBI Taxonomy" id="141451"/>
    <lineage>
        <taxon>Bacteria</taxon>
        <taxon>Pseudomonadati</taxon>
        <taxon>Pseudomonadota</taxon>
        <taxon>Gammaproteobacteria</taxon>
        <taxon>Oceanospirillales</taxon>
        <taxon>Oleiphilaceae</taxon>
        <taxon>Oleiphilus</taxon>
    </lineage>
</organism>
<keyword evidence="2" id="KW-1185">Reference proteome</keyword>